<organism evidence="2 3">
    <name type="scientific">Microbacterium oleivorans</name>
    <dbReference type="NCBI Taxonomy" id="273677"/>
    <lineage>
        <taxon>Bacteria</taxon>
        <taxon>Bacillati</taxon>
        <taxon>Actinomycetota</taxon>
        <taxon>Actinomycetes</taxon>
        <taxon>Micrococcales</taxon>
        <taxon>Microbacteriaceae</taxon>
        <taxon>Microbacterium</taxon>
    </lineage>
</organism>
<dbReference type="EMBL" id="JFYO01000005">
    <property type="protein sequence ID" value="EZP27475.1"/>
    <property type="molecule type" value="Genomic_DNA"/>
</dbReference>
<proteinExistence type="predicted"/>
<evidence type="ECO:0000313" key="2">
    <source>
        <dbReference type="EMBL" id="EZP27475.1"/>
    </source>
</evidence>
<feature type="region of interest" description="Disordered" evidence="1">
    <location>
        <begin position="68"/>
        <end position="109"/>
    </location>
</feature>
<dbReference type="PATRIC" id="fig|273677.3.peg.1442"/>
<dbReference type="AlphaFoldDB" id="A0A031FV14"/>
<name>A0A031FV14_9MICO</name>
<accession>A0A031FV14</accession>
<protein>
    <submittedName>
        <fullName evidence="2">Putative membrane protein</fullName>
    </submittedName>
</protein>
<dbReference type="eggNOG" id="ENOG5033DBG">
    <property type="taxonomic scope" value="Bacteria"/>
</dbReference>
<reference evidence="2 3" key="1">
    <citation type="submission" date="2014-03" db="EMBL/GenBank/DDBJ databases">
        <title>Draft Genome Sequences of 13 Willow Endophytes.</title>
        <authorList>
            <person name="Gan H.Y."/>
            <person name="Gan H.M."/>
            <person name="Savka M.A."/>
            <person name="Hudson A.O."/>
        </authorList>
    </citation>
    <scope>NUCLEOTIDE SEQUENCE [LARGE SCALE GENOMIC DNA]</scope>
    <source>
        <strain evidence="2 3">RIT293</strain>
    </source>
</reference>
<gene>
    <name evidence="2" type="ORF">BW34_01462</name>
</gene>
<keyword evidence="3" id="KW-1185">Reference proteome</keyword>
<comment type="caution">
    <text evidence="2">The sequence shown here is derived from an EMBL/GenBank/DDBJ whole genome shotgun (WGS) entry which is preliminary data.</text>
</comment>
<sequence>MLCTILLGVGSLVGERESTWGSGFFVGTNDAWRFMRRPQLGAVLALSGAALLTGCSAVTIAEPAAVHAPASASPTPIDTDAPAPQPTEEADAPTKAPDAEVETGSLDDPIDLSTGLVVELESVSSTTVEAATPGEVSGSAVVVRVIARNDSRKAADLDSAVVTLTAADGEYGVGTTAGPNKPLAGELEPGSSATGSYVFMLDRAANRAVTVSVNYSAGQPVAEFSGKTD</sequence>
<evidence type="ECO:0000256" key="1">
    <source>
        <dbReference type="SAM" id="MobiDB-lite"/>
    </source>
</evidence>
<evidence type="ECO:0000313" key="3">
    <source>
        <dbReference type="Proteomes" id="UP000024001"/>
    </source>
</evidence>
<dbReference type="Proteomes" id="UP000024001">
    <property type="component" value="Unassembled WGS sequence"/>
</dbReference>